<gene>
    <name evidence="1" type="ORF">BSL78_06864</name>
</gene>
<comment type="caution">
    <text evidence="1">The sequence shown here is derived from an EMBL/GenBank/DDBJ whole genome shotgun (WGS) entry which is preliminary data.</text>
</comment>
<evidence type="ECO:0000313" key="1">
    <source>
        <dbReference type="EMBL" id="PIK56226.1"/>
    </source>
</evidence>
<reference evidence="1 2" key="1">
    <citation type="journal article" date="2017" name="PLoS Biol.">
        <title>The sea cucumber genome provides insights into morphological evolution and visceral regeneration.</title>
        <authorList>
            <person name="Zhang X."/>
            <person name="Sun L."/>
            <person name="Yuan J."/>
            <person name="Sun Y."/>
            <person name="Gao Y."/>
            <person name="Zhang L."/>
            <person name="Li S."/>
            <person name="Dai H."/>
            <person name="Hamel J.F."/>
            <person name="Liu C."/>
            <person name="Yu Y."/>
            <person name="Liu S."/>
            <person name="Lin W."/>
            <person name="Guo K."/>
            <person name="Jin S."/>
            <person name="Xu P."/>
            <person name="Storey K.B."/>
            <person name="Huan P."/>
            <person name="Zhang T."/>
            <person name="Zhou Y."/>
            <person name="Zhang J."/>
            <person name="Lin C."/>
            <person name="Li X."/>
            <person name="Xing L."/>
            <person name="Huo D."/>
            <person name="Sun M."/>
            <person name="Wang L."/>
            <person name="Mercier A."/>
            <person name="Li F."/>
            <person name="Yang H."/>
            <person name="Xiang J."/>
        </authorList>
    </citation>
    <scope>NUCLEOTIDE SEQUENCE [LARGE SCALE GENOMIC DNA]</scope>
    <source>
        <strain evidence="1">Shaxun</strain>
        <tissue evidence="1">Muscle</tissue>
    </source>
</reference>
<sequence length="265" mass="30291">MAWASRERQYMDKFLELGFYYVTDRGVQKPQCVICYDVLSSASMKPNKLQRHLTSKHTAYADRDRAFFERKLTTLRNSRLDKQGKCSQTNERAVEASYRVSLCIAKAKKPLTIGEELIMPCAKDMVSLMIGEDMVNKLGTIPLSNNTVHMRICDMSEDITTQNIAAIKQSPWHVIQLDESTDISSCPQLMVWARFIKDDYFFDEPLLCKSLETTTKGDDIFKRIETFYHENGLDFNKLIGSTTDGAPAMLGKKFRIQSQIATSRP</sequence>
<organism evidence="1 2">
    <name type="scientific">Stichopus japonicus</name>
    <name type="common">Sea cucumber</name>
    <dbReference type="NCBI Taxonomy" id="307972"/>
    <lineage>
        <taxon>Eukaryota</taxon>
        <taxon>Metazoa</taxon>
        <taxon>Echinodermata</taxon>
        <taxon>Eleutherozoa</taxon>
        <taxon>Echinozoa</taxon>
        <taxon>Holothuroidea</taxon>
        <taxon>Aspidochirotacea</taxon>
        <taxon>Aspidochirotida</taxon>
        <taxon>Stichopodidae</taxon>
        <taxon>Apostichopus</taxon>
    </lineage>
</organism>
<dbReference type="AlphaFoldDB" id="A0A2G8L7K4"/>
<accession>A0A2G8L7K4</accession>
<dbReference type="Proteomes" id="UP000230750">
    <property type="component" value="Unassembled WGS sequence"/>
</dbReference>
<dbReference type="OrthoDB" id="6580598at2759"/>
<dbReference type="STRING" id="307972.A0A2G8L7K4"/>
<proteinExistence type="predicted"/>
<evidence type="ECO:0000313" key="2">
    <source>
        <dbReference type="Proteomes" id="UP000230750"/>
    </source>
</evidence>
<dbReference type="PANTHER" id="PTHR45913">
    <property type="entry name" value="EPM2A-INTERACTING PROTEIN 1"/>
    <property type="match status" value="1"/>
</dbReference>
<keyword evidence="2" id="KW-1185">Reference proteome</keyword>
<dbReference type="EMBL" id="MRZV01000183">
    <property type="protein sequence ID" value="PIK56226.1"/>
    <property type="molecule type" value="Genomic_DNA"/>
</dbReference>
<name>A0A2G8L7K4_STIJA</name>
<dbReference type="PANTHER" id="PTHR45913:SF22">
    <property type="entry name" value="SCAN BOX DOMAIN-CONTAINING PROTEIN"/>
    <property type="match status" value="1"/>
</dbReference>
<protein>
    <submittedName>
        <fullName evidence="1">Uncharacterized protein</fullName>
    </submittedName>
</protein>